<dbReference type="OrthoDB" id="2972515at2"/>
<sequence length="132" mass="14577">MLEVFDSIKETIENAGFGRKAIMKRYIKTFTDNNLEEGESLLAVASPNDKPTKLLFVTNQNVSFYNMLTSDGKDDVKAPISAIISCEIIAQNGLAAINLETKQGSITIHKVLEQIAGQIKDTIEELQTKQES</sequence>
<reference evidence="1 2" key="1">
    <citation type="submission" date="2016-10" db="EMBL/GenBank/DDBJ databases">
        <authorList>
            <person name="de Groot N.N."/>
        </authorList>
    </citation>
    <scope>NUCLEOTIDE SEQUENCE [LARGE SCALE GENOMIC DNA]</scope>
    <source>
        <strain evidence="1 2">CGMCC 1.6502</strain>
    </source>
</reference>
<evidence type="ECO:0000313" key="1">
    <source>
        <dbReference type="EMBL" id="SDK00144.1"/>
    </source>
</evidence>
<dbReference type="EMBL" id="FNFL01000002">
    <property type="protein sequence ID" value="SDK00144.1"/>
    <property type="molecule type" value="Genomic_DNA"/>
</dbReference>
<organism evidence="1 2">
    <name type="scientific">Sediminibacillus albus</name>
    <dbReference type="NCBI Taxonomy" id="407036"/>
    <lineage>
        <taxon>Bacteria</taxon>
        <taxon>Bacillati</taxon>
        <taxon>Bacillota</taxon>
        <taxon>Bacilli</taxon>
        <taxon>Bacillales</taxon>
        <taxon>Bacillaceae</taxon>
        <taxon>Sediminibacillus</taxon>
    </lineage>
</organism>
<dbReference type="RefSeq" id="WP_093212686.1">
    <property type="nucleotide sequence ID" value="NZ_FNFL01000002.1"/>
</dbReference>
<name>A0A1G8YCK0_9BACI</name>
<dbReference type="AlphaFoldDB" id="A0A1G8YCK0"/>
<dbReference type="Proteomes" id="UP000198694">
    <property type="component" value="Unassembled WGS sequence"/>
</dbReference>
<accession>A0A1G8YCK0</accession>
<keyword evidence="2" id="KW-1185">Reference proteome</keyword>
<proteinExistence type="predicted"/>
<protein>
    <submittedName>
        <fullName evidence="1">Uncharacterized protein</fullName>
    </submittedName>
</protein>
<gene>
    <name evidence="1" type="ORF">SAMN05216243_1521</name>
</gene>
<evidence type="ECO:0000313" key="2">
    <source>
        <dbReference type="Proteomes" id="UP000198694"/>
    </source>
</evidence>